<dbReference type="Pfam" id="PF08699">
    <property type="entry name" value="ArgoL1"/>
    <property type="match status" value="1"/>
</dbReference>
<dbReference type="InterPro" id="IPR014811">
    <property type="entry name" value="ArgoL1"/>
</dbReference>
<proteinExistence type="predicted"/>
<accession>A0ABR3ERV8</accession>
<reference evidence="3 4" key="1">
    <citation type="submission" date="2024-02" db="EMBL/GenBank/DDBJ databases">
        <title>A draft genome for the cacao thread blight pathogen Marasmius crinis-equi.</title>
        <authorList>
            <person name="Cohen S.P."/>
            <person name="Baruah I.K."/>
            <person name="Amoako-Attah I."/>
            <person name="Bukari Y."/>
            <person name="Meinhardt L.W."/>
            <person name="Bailey B.A."/>
        </authorList>
    </citation>
    <scope>NUCLEOTIDE SEQUENCE [LARGE SCALE GENOMIC DNA]</scope>
    <source>
        <strain evidence="3 4">GH-76</strain>
    </source>
</reference>
<evidence type="ECO:0000313" key="4">
    <source>
        <dbReference type="Proteomes" id="UP001465976"/>
    </source>
</evidence>
<dbReference type="Proteomes" id="UP001465976">
    <property type="component" value="Unassembled WGS sequence"/>
</dbReference>
<dbReference type="SUPFAM" id="SSF101690">
    <property type="entry name" value="PAZ domain"/>
    <property type="match status" value="1"/>
</dbReference>
<gene>
    <name evidence="3" type="ORF">V5O48_016395</name>
</gene>
<evidence type="ECO:0000256" key="1">
    <source>
        <dbReference type="SAM" id="MobiDB-lite"/>
    </source>
</evidence>
<evidence type="ECO:0000259" key="2">
    <source>
        <dbReference type="PROSITE" id="PS50821"/>
    </source>
</evidence>
<dbReference type="InterPro" id="IPR036085">
    <property type="entry name" value="PAZ_dom_sf"/>
</dbReference>
<dbReference type="InterPro" id="IPR003100">
    <property type="entry name" value="PAZ_dom"/>
</dbReference>
<dbReference type="PROSITE" id="PS50821">
    <property type="entry name" value="PAZ"/>
    <property type="match status" value="1"/>
</dbReference>
<organism evidence="3 4">
    <name type="scientific">Marasmius crinis-equi</name>
    <dbReference type="NCBI Taxonomy" id="585013"/>
    <lineage>
        <taxon>Eukaryota</taxon>
        <taxon>Fungi</taxon>
        <taxon>Dikarya</taxon>
        <taxon>Basidiomycota</taxon>
        <taxon>Agaricomycotina</taxon>
        <taxon>Agaricomycetes</taxon>
        <taxon>Agaricomycetidae</taxon>
        <taxon>Agaricales</taxon>
        <taxon>Marasmiineae</taxon>
        <taxon>Marasmiaceae</taxon>
        <taxon>Marasmius</taxon>
    </lineage>
</organism>
<sequence length="275" mass="31283">MNPLLLHPSSSTSFFTPNEVYDLGRGLQLWRGYFQSIRPTIGKIILNLDITTGLFYKPGSLIDLCLEFISSFTGDRTDPKLLSPAHGFPERQRRNLSNFLAGARVRIDTGEGEGTMRVCKGLTRDGANAILFTRPDTGTNTLADYYMRYQNKHLRFPDIICAEFGNDRTRSFVPLELCEIPPGQLARKQLPPEKIPDMVRFSSQHPERRLRSIRSGVHLLRYGQSDYIRDFGGMKIHHQDGPLTVRARVLKPPTLRYGSQSRQPTITPSEGFWNM</sequence>
<protein>
    <recommendedName>
        <fullName evidence="2">PAZ domain-containing protein</fullName>
    </recommendedName>
</protein>
<keyword evidence="4" id="KW-1185">Reference proteome</keyword>
<dbReference type="PANTHER" id="PTHR22891">
    <property type="entry name" value="EUKARYOTIC TRANSLATION INITIATION FACTOR 2C"/>
    <property type="match status" value="1"/>
</dbReference>
<dbReference type="Gene3D" id="2.170.260.10">
    <property type="entry name" value="paz domain"/>
    <property type="match status" value="1"/>
</dbReference>
<feature type="compositionally biased region" description="Polar residues" evidence="1">
    <location>
        <begin position="257"/>
        <end position="268"/>
    </location>
</feature>
<dbReference type="Pfam" id="PF16488">
    <property type="entry name" value="ArgoL2"/>
    <property type="match status" value="1"/>
</dbReference>
<dbReference type="SMART" id="SM01163">
    <property type="entry name" value="DUF1785"/>
    <property type="match status" value="1"/>
</dbReference>
<evidence type="ECO:0000313" key="3">
    <source>
        <dbReference type="EMBL" id="KAL0565625.1"/>
    </source>
</evidence>
<dbReference type="Pfam" id="PF02170">
    <property type="entry name" value="PAZ"/>
    <property type="match status" value="1"/>
</dbReference>
<dbReference type="EMBL" id="JBAHYK010002187">
    <property type="protein sequence ID" value="KAL0565625.1"/>
    <property type="molecule type" value="Genomic_DNA"/>
</dbReference>
<name>A0ABR3ERV8_9AGAR</name>
<dbReference type="CDD" id="cd02846">
    <property type="entry name" value="PAZ_argonaute_like"/>
    <property type="match status" value="1"/>
</dbReference>
<feature type="domain" description="PAZ" evidence="2">
    <location>
        <begin position="64"/>
        <end position="182"/>
    </location>
</feature>
<comment type="caution">
    <text evidence="3">The sequence shown here is derived from an EMBL/GenBank/DDBJ whole genome shotgun (WGS) entry which is preliminary data.</text>
</comment>
<feature type="region of interest" description="Disordered" evidence="1">
    <location>
        <begin position="255"/>
        <end position="275"/>
    </location>
</feature>
<dbReference type="InterPro" id="IPR032472">
    <property type="entry name" value="ArgoL2"/>
</dbReference>